<evidence type="ECO:0000256" key="3">
    <source>
        <dbReference type="ARBA" id="ARBA00022692"/>
    </source>
</evidence>
<feature type="transmembrane region" description="Helical" evidence="6">
    <location>
        <begin position="248"/>
        <end position="274"/>
    </location>
</feature>
<evidence type="ECO:0000256" key="2">
    <source>
        <dbReference type="ARBA" id="ARBA00007635"/>
    </source>
</evidence>
<dbReference type="GO" id="GO:0022857">
    <property type="term" value="F:transmembrane transporter activity"/>
    <property type="evidence" value="ECO:0007669"/>
    <property type="project" value="InterPro"/>
</dbReference>
<feature type="transmembrane region" description="Helical" evidence="6">
    <location>
        <begin position="139"/>
        <end position="157"/>
    </location>
</feature>
<dbReference type="Proteomes" id="UP000009183">
    <property type="component" value="Chromosome 4"/>
</dbReference>
<evidence type="ECO:0000256" key="4">
    <source>
        <dbReference type="ARBA" id="ARBA00022989"/>
    </source>
</evidence>
<gene>
    <name evidence="8" type="ordered locus">VIT_04s0044g00460</name>
</gene>
<feature type="domain" description="EamA" evidence="7">
    <location>
        <begin position="14"/>
        <end position="137"/>
    </location>
</feature>
<evidence type="ECO:0000313" key="8">
    <source>
        <dbReference type="EMBL" id="CBI37611.3"/>
    </source>
</evidence>
<feature type="transmembrane region" description="Helical" evidence="6">
    <location>
        <begin position="44"/>
        <end position="64"/>
    </location>
</feature>
<name>D7U435_VITVI</name>
<evidence type="ECO:0000256" key="5">
    <source>
        <dbReference type="ARBA" id="ARBA00023136"/>
    </source>
</evidence>
<dbReference type="PANTHER" id="PTHR31218">
    <property type="entry name" value="WAT1-RELATED PROTEIN"/>
    <property type="match status" value="1"/>
</dbReference>
<organism evidence="8 9">
    <name type="scientific">Vitis vinifera</name>
    <name type="common">Grape</name>
    <dbReference type="NCBI Taxonomy" id="29760"/>
    <lineage>
        <taxon>Eukaryota</taxon>
        <taxon>Viridiplantae</taxon>
        <taxon>Streptophyta</taxon>
        <taxon>Embryophyta</taxon>
        <taxon>Tracheophyta</taxon>
        <taxon>Spermatophyta</taxon>
        <taxon>Magnoliopsida</taxon>
        <taxon>eudicotyledons</taxon>
        <taxon>Gunneridae</taxon>
        <taxon>Pentapetalae</taxon>
        <taxon>rosids</taxon>
        <taxon>Vitales</taxon>
        <taxon>Vitaceae</taxon>
        <taxon>Viteae</taxon>
        <taxon>Vitis</taxon>
    </lineage>
</organism>
<dbReference type="AlphaFoldDB" id="D7U435"/>
<keyword evidence="3 6" id="KW-0812">Transmembrane</keyword>
<dbReference type="GO" id="GO:0005886">
    <property type="term" value="C:plasma membrane"/>
    <property type="evidence" value="ECO:0000318"/>
    <property type="project" value="GO_Central"/>
</dbReference>
<dbReference type="InterPro" id="IPR037185">
    <property type="entry name" value="EmrE-like"/>
</dbReference>
<feature type="transmembrane region" description="Helical" evidence="6">
    <location>
        <begin position="108"/>
        <end position="127"/>
    </location>
</feature>
<accession>D7U435</accession>
<keyword evidence="5 6" id="KW-0472">Membrane</keyword>
<evidence type="ECO:0000313" key="9">
    <source>
        <dbReference type="Proteomes" id="UP000009183"/>
    </source>
</evidence>
<feature type="transmembrane region" description="Helical" evidence="6">
    <location>
        <begin position="280"/>
        <end position="301"/>
    </location>
</feature>
<dbReference type="InterPro" id="IPR030184">
    <property type="entry name" value="WAT1-related"/>
</dbReference>
<evidence type="ECO:0000256" key="6">
    <source>
        <dbReference type="RuleBase" id="RU363077"/>
    </source>
</evidence>
<proteinExistence type="inferred from homology"/>
<dbReference type="InParanoid" id="D7U435"/>
<evidence type="ECO:0000259" key="7">
    <source>
        <dbReference type="Pfam" id="PF00892"/>
    </source>
</evidence>
<keyword evidence="4 6" id="KW-1133">Transmembrane helix</keyword>
<protein>
    <recommendedName>
        <fullName evidence="6">WAT1-related protein</fullName>
    </recommendedName>
</protein>
<dbReference type="Pfam" id="PF00892">
    <property type="entry name" value="EamA"/>
    <property type="match status" value="1"/>
</dbReference>
<sequence>MGGKLCNIVDGTKPVIVMVAVQLVFGGVNILYKLAINDGMNTRVLVAYRFIFATAFISPLAFILERKSSPRLTWMIALQGFLCGLFGGALGQNLYLESLALTSPTFSAAMVNLIPAVTFIFAISLGLEKLAIRTWAGKAKVGGTLLGIGGAMVLTFYKGPQINIWSTKLFLLCNLVDNPLHIFSNAPKVPSYKFIDPISPLECEQAKMGERYPYQYSSTALMCAAATVQAIVYATCMEGNWSTWKLGWNIRLLTVAYTGFLASGFMVTLITWCIRKRGPLFVSIFNPLMLVFVAILGSLILDEKLHLGRSPLRSPFYL</sequence>
<feature type="transmembrane region" description="Helical" evidence="6">
    <location>
        <begin position="12"/>
        <end position="32"/>
    </location>
</feature>
<dbReference type="EMBL" id="FN596506">
    <property type="protein sequence ID" value="CBI37611.3"/>
    <property type="molecule type" value="Genomic_DNA"/>
</dbReference>
<reference evidence="9" key="1">
    <citation type="journal article" date="2007" name="Nature">
        <title>The grapevine genome sequence suggests ancestral hexaploidization in major angiosperm phyla.</title>
        <authorList>
            <consortium name="The French-Italian Public Consortium for Grapevine Genome Characterization."/>
            <person name="Jaillon O."/>
            <person name="Aury J.-M."/>
            <person name="Noel B."/>
            <person name="Policriti A."/>
            <person name="Clepet C."/>
            <person name="Casagrande A."/>
            <person name="Choisne N."/>
            <person name="Aubourg S."/>
            <person name="Vitulo N."/>
            <person name="Jubin C."/>
            <person name="Vezzi A."/>
            <person name="Legeai F."/>
            <person name="Hugueney P."/>
            <person name="Dasilva C."/>
            <person name="Horner D."/>
            <person name="Mica E."/>
            <person name="Jublot D."/>
            <person name="Poulain J."/>
            <person name="Bruyere C."/>
            <person name="Billault A."/>
            <person name="Segurens B."/>
            <person name="Gouyvenoux M."/>
            <person name="Ugarte E."/>
            <person name="Cattonaro F."/>
            <person name="Anthouard V."/>
            <person name="Vico V."/>
            <person name="Del Fabbro C."/>
            <person name="Alaux M."/>
            <person name="Di Gaspero G."/>
            <person name="Dumas V."/>
            <person name="Felice N."/>
            <person name="Paillard S."/>
            <person name="Juman I."/>
            <person name="Moroldo M."/>
            <person name="Scalabrin S."/>
            <person name="Canaguier A."/>
            <person name="Le Clainche I."/>
            <person name="Malacrida G."/>
            <person name="Durand E."/>
            <person name="Pesole G."/>
            <person name="Laucou V."/>
            <person name="Chatelet P."/>
            <person name="Merdinoglu D."/>
            <person name="Delledonne M."/>
            <person name="Pezzotti M."/>
            <person name="Lecharny A."/>
            <person name="Scarpelli C."/>
            <person name="Artiguenave F."/>
            <person name="Pe M.E."/>
            <person name="Valle G."/>
            <person name="Morgante M."/>
            <person name="Caboche M."/>
            <person name="Adam-Blondon A.-F."/>
            <person name="Weissenbach J."/>
            <person name="Quetier F."/>
            <person name="Wincker P."/>
        </authorList>
    </citation>
    <scope>NUCLEOTIDE SEQUENCE [LARGE SCALE GENOMIC DNA]</scope>
    <source>
        <strain evidence="9">cv. Pinot noir / PN40024</strain>
    </source>
</reference>
<dbReference type="OMA" id="NYTGFER"/>
<dbReference type="HOGENOM" id="CLU_025359_1_0_1"/>
<feature type="transmembrane region" description="Helical" evidence="6">
    <location>
        <begin position="76"/>
        <end position="96"/>
    </location>
</feature>
<comment type="subcellular location">
    <subcellularLocation>
        <location evidence="1 6">Membrane</location>
        <topology evidence="1 6">Multi-pass membrane protein</topology>
    </subcellularLocation>
</comment>
<dbReference type="eggNOG" id="ENOG502QR4Y">
    <property type="taxonomic scope" value="Eukaryota"/>
</dbReference>
<feature type="transmembrane region" description="Helical" evidence="6">
    <location>
        <begin position="216"/>
        <end position="236"/>
    </location>
</feature>
<comment type="similarity">
    <text evidence="2 6">Belongs to the drug/metabolite transporter (DMT) superfamily. Plant drug/metabolite exporter (P-DME) (TC 2.A.7.4) family.</text>
</comment>
<evidence type="ECO:0000256" key="1">
    <source>
        <dbReference type="ARBA" id="ARBA00004141"/>
    </source>
</evidence>
<dbReference type="SUPFAM" id="SSF103481">
    <property type="entry name" value="Multidrug resistance efflux transporter EmrE"/>
    <property type="match status" value="2"/>
</dbReference>
<dbReference type="PaxDb" id="29760-VIT_04s0044g00460.t01"/>
<keyword evidence="9" id="KW-1185">Reference proteome</keyword>
<dbReference type="InterPro" id="IPR000620">
    <property type="entry name" value="EamA_dom"/>
</dbReference>